<dbReference type="Gene3D" id="1.10.3750.10">
    <property type="entry name" value="YhaI-like"/>
    <property type="match status" value="1"/>
</dbReference>
<dbReference type="PATRIC" id="fig|1053224.3.peg.6083"/>
<comment type="caution">
    <text evidence="1">The sequence shown here is derived from an EMBL/GenBank/DDBJ whole genome shotgun (WGS) entry which is preliminary data.</text>
</comment>
<dbReference type="AlphaFoldDB" id="R8GY27"/>
<gene>
    <name evidence="1" type="ORF">IIC_06068</name>
</gene>
<protein>
    <submittedName>
        <fullName evidence="1">Uncharacterized protein</fullName>
    </submittedName>
</protein>
<sequence length="143" mass="16952">MDDKQYELLKYQIELLKKMVNVDDNPLYDYMIDYNISREQHNIFIDILSAFSLQLRRQSEQLEKDGVKYFESHKKSMLSKYSHLDTKAFNGISIEDTPTYETFSSLITTFLPKDVEPLTLLKRTNRQGIYTDICEYLISESQK</sequence>
<dbReference type="HOGENOM" id="CLU_1802163_0_0_9"/>
<accession>R8GY27</accession>
<dbReference type="EMBL" id="AHES01000081">
    <property type="protein sequence ID" value="EOO65522.1"/>
    <property type="molecule type" value="Genomic_DNA"/>
</dbReference>
<reference evidence="1 2" key="1">
    <citation type="submission" date="2012-12" db="EMBL/GenBank/DDBJ databases">
        <title>The Genome Sequence of Bacillus cereus VD021.</title>
        <authorList>
            <consortium name="The Broad Institute Genome Sequencing Platform"/>
            <consortium name="The Broad Institute Genome Sequencing Center for Infectious Disease"/>
            <person name="Feldgarden M."/>
            <person name="Van der Auwera G.A."/>
            <person name="Mahillon J."/>
            <person name="Duprez V."/>
            <person name="Timmery S."/>
            <person name="Mattelet C."/>
            <person name="Dierick K."/>
            <person name="Sun M."/>
            <person name="Yu Z."/>
            <person name="Zhu L."/>
            <person name="Hu X."/>
            <person name="Shank E.B."/>
            <person name="Swiecicka I."/>
            <person name="Hansen B.M."/>
            <person name="Andrup L."/>
            <person name="Walker B."/>
            <person name="Young S.K."/>
            <person name="Zeng Q."/>
            <person name="Gargeya S."/>
            <person name="Fitzgerald M."/>
            <person name="Haas B."/>
            <person name="Abouelleil A."/>
            <person name="Alvarado L."/>
            <person name="Arachchi H.M."/>
            <person name="Berlin A.M."/>
            <person name="Chapman S.B."/>
            <person name="Dewar J."/>
            <person name="Goldberg J."/>
            <person name="Griggs A."/>
            <person name="Gujja S."/>
            <person name="Hansen M."/>
            <person name="Howarth C."/>
            <person name="Imamovic A."/>
            <person name="Larimer J."/>
            <person name="McCowan C."/>
            <person name="Murphy C."/>
            <person name="Neiman D."/>
            <person name="Pearson M."/>
            <person name="Priest M."/>
            <person name="Roberts A."/>
            <person name="Saif S."/>
            <person name="Shea T."/>
            <person name="Sisk P."/>
            <person name="Sykes S."/>
            <person name="Wortman J."/>
            <person name="Nusbaum C."/>
            <person name="Birren B."/>
        </authorList>
    </citation>
    <scope>NUCLEOTIDE SEQUENCE [LARGE SCALE GENOMIC DNA]</scope>
    <source>
        <strain evidence="1 2">VD021</strain>
    </source>
</reference>
<evidence type="ECO:0000313" key="2">
    <source>
        <dbReference type="Proteomes" id="UP000014040"/>
    </source>
</evidence>
<dbReference type="RefSeq" id="WP_016101321.1">
    <property type="nucleotide sequence ID" value="NZ_KB976275.1"/>
</dbReference>
<dbReference type="Proteomes" id="UP000014040">
    <property type="component" value="Unassembled WGS sequence"/>
</dbReference>
<dbReference type="InterPro" id="IPR035945">
    <property type="entry name" value="YhaI-like_sf"/>
</dbReference>
<dbReference type="SUPFAM" id="SSF109915">
    <property type="entry name" value="Hypothetical protein YhaI"/>
    <property type="match status" value="1"/>
</dbReference>
<name>R8GY27_BACCE</name>
<organism evidence="1 2">
    <name type="scientific">Bacillus cereus VD021</name>
    <dbReference type="NCBI Taxonomy" id="1053224"/>
    <lineage>
        <taxon>Bacteria</taxon>
        <taxon>Bacillati</taxon>
        <taxon>Bacillota</taxon>
        <taxon>Bacilli</taxon>
        <taxon>Bacillales</taxon>
        <taxon>Bacillaceae</taxon>
        <taxon>Bacillus</taxon>
        <taxon>Bacillus cereus group</taxon>
    </lineage>
</organism>
<evidence type="ECO:0000313" key="1">
    <source>
        <dbReference type="EMBL" id="EOO65522.1"/>
    </source>
</evidence>
<proteinExistence type="predicted"/>